<keyword evidence="1" id="KW-0812">Transmembrane</keyword>
<evidence type="ECO:0000313" key="2">
    <source>
        <dbReference type="EMBL" id="ROO87655.1"/>
    </source>
</evidence>
<dbReference type="AlphaFoldDB" id="A0A3N1D298"/>
<feature type="transmembrane region" description="Helical" evidence="1">
    <location>
        <begin position="6"/>
        <end position="31"/>
    </location>
</feature>
<gene>
    <name evidence="2" type="ORF">EDD29_5279</name>
</gene>
<keyword evidence="1" id="KW-0472">Membrane</keyword>
<dbReference type="RefSeq" id="WP_123666915.1">
    <property type="nucleotide sequence ID" value="NZ_RJKE01000001.1"/>
</dbReference>
<sequence length="787" mass="87205">MWLVRLPFWGVVCWLLASATGAGDLLAFLTIAAALGRVRIGVESSVAALLVLGILEDAYSTSLWVWCGLGVTLDLLRWLGNEYLISPPEGFCRVVDTLSVLFLIVWPGWVLVSGSLSWVLVWDTVWLVTLAGFHVRRAGWLTRYRRRDVRFAALLYWGAAVAGAWGVADVWAESSRDPRWQVVAVSGAVVVAGQFIRLATGVLAAVALTDADSDWSMWPRLRDSRERQQTLFTGGIDALLALGFFVVSASVVAGDGSLLAVAAWALPPTALLLAVTGARSREIGLLYRAADRLVLCDARPEDQRAIAERWAQDRVLRRSGTDMSLANDIVVLSRVLERRFRHSKGRLRHHTTYLDGAVAVTQAALDLCAAEPASVKPEQERLVWASRGRVLTLLAQSHHAMMGLEASSATMLEASDALERAGRRHFAVMQRLNAAVIIGTNLGRKDEALEIVRPLTSAPGLLPLCRDMASAAVAVYEGSDPVGASSQLSRLLGTSSANDLATLDVETEQAMLDRWIVRVKPERQSVRIIETVQFLLQEPVFREWLETEGREALPSLAGDPAAPEWLRAQAGEAATSWFLIPPWLPVFWRDHPAAAAVERANRLWAAGSVWAAREEVERAAELLHHDGYDLPSMTIRYHLAQALEGIDDASAVENYRTVVDRYEAHRRLVRGEAEQAEVRKTMDTAYDRLTELLTARGEAGRGFDVAERARARQSLDMLGEALGGVHGWRRHDFDRFRDFETEDFLAWPRRREGREAEYESLLRGEPITYQEVTSMLRRLGRPTVGEP</sequence>
<feature type="transmembrane region" description="Helical" evidence="1">
    <location>
        <begin position="184"/>
        <end position="209"/>
    </location>
</feature>
<reference evidence="2 3" key="1">
    <citation type="submission" date="2018-11" db="EMBL/GenBank/DDBJ databases">
        <title>Sequencing the genomes of 1000 actinobacteria strains.</title>
        <authorList>
            <person name="Klenk H.-P."/>
        </authorList>
    </citation>
    <scope>NUCLEOTIDE SEQUENCE [LARGE SCALE GENOMIC DNA]</scope>
    <source>
        <strain evidence="2 3">DSM 44254</strain>
    </source>
</reference>
<feature type="transmembrane region" description="Helical" evidence="1">
    <location>
        <begin position="154"/>
        <end position="172"/>
    </location>
</feature>
<evidence type="ECO:0000313" key="3">
    <source>
        <dbReference type="Proteomes" id="UP000272400"/>
    </source>
</evidence>
<evidence type="ECO:0000256" key="1">
    <source>
        <dbReference type="SAM" id="Phobius"/>
    </source>
</evidence>
<protein>
    <submittedName>
        <fullName evidence="2">Uncharacterized protein</fullName>
    </submittedName>
</protein>
<dbReference type="Proteomes" id="UP000272400">
    <property type="component" value="Unassembled WGS sequence"/>
</dbReference>
<proteinExistence type="predicted"/>
<keyword evidence="1" id="KW-1133">Transmembrane helix</keyword>
<dbReference type="EMBL" id="RJKE01000001">
    <property type="protein sequence ID" value="ROO87655.1"/>
    <property type="molecule type" value="Genomic_DNA"/>
</dbReference>
<feature type="transmembrane region" description="Helical" evidence="1">
    <location>
        <begin position="38"/>
        <end position="55"/>
    </location>
</feature>
<comment type="caution">
    <text evidence="2">The sequence shown here is derived from an EMBL/GenBank/DDBJ whole genome shotgun (WGS) entry which is preliminary data.</text>
</comment>
<feature type="transmembrane region" description="Helical" evidence="1">
    <location>
        <begin position="230"/>
        <end position="252"/>
    </location>
</feature>
<organism evidence="2 3">
    <name type="scientific">Actinocorallia herbida</name>
    <dbReference type="NCBI Taxonomy" id="58109"/>
    <lineage>
        <taxon>Bacteria</taxon>
        <taxon>Bacillati</taxon>
        <taxon>Actinomycetota</taxon>
        <taxon>Actinomycetes</taxon>
        <taxon>Streptosporangiales</taxon>
        <taxon>Thermomonosporaceae</taxon>
        <taxon>Actinocorallia</taxon>
    </lineage>
</organism>
<keyword evidence="3" id="KW-1185">Reference proteome</keyword>
<accession>A0A3N1D298</accession>
<name>A0A3N1D298_9ACTN</name>